<protein>
    <submittedName>
        <fullName evidence="5">Arginase</fullName>
        <ecNumber evidence="5">3.5.3.1</ecNumber>
    </submittedName>
</protein>
<comment type="caution">
    <text evidence="5">The sequence shown here is derived from an EMBL/GenBank/DDBJ whole genome shotgun (WGS) entry which is preliminary data.</text>
</comment>
<dbReference type="EC" id="3.5.3.1" evidence="5"/>
<organism evidence="5 6">
    <name type="scientific">Microbacterium foliorum</name>
    <dbReference type="NCBI Taxonomy" id="104336"/>
    <lineage>
        <taxon>Bacteria</taxon>
        <taxon>Bacillati</taxon>
        <taxon>Actinomycetota</taxon>
        <taxon>Actinomycetes</taxon>
        <taxon>Micrococcales</taxon>
        <taxon>Microbacteriaceae</taxon>
        <taxon>Microbacterium</taxon>
    </lineage>
</organism>
<dbReference type="SUPFAM" id="SSF52768">
    <property type="entry name" value="Arginase/deacetylase"/>
    <property type="match status" value="1"/>
</dbReference>
<evidence type="ECO:0000313" key="5">
    <source>
        <dbReference type="EMBL" id="MDR6144064.1"/>
    </source>
</evidence>
<keyword evidence="3" id="KW-0464">Manganese</keyword>
<dbReference type="PANTHER" id="PTHR43782:SF3">
    <property type="entry name" value="ARGINASE"/>
    <property type="match status" value="1"/>
</dbReference>
<keyword evidence="6" id="KW-1185">Reference proteome</keyword>
<accession>A0ABU1HXT0</accession>
<name>A0ABU1HXT0_9MICO</name>
<gene>
    <name evidence="5" type="ORF">QE375_003618</name>
</gene>
<reference evidence="5 6" key="1">
    <citation type="submission" date="2023-08" db="EMBL/GenBank/DDBJ databases">
        <title>Functional and genomic diversity of the sorghum phyllosphere microbiome.</title>
        <authorList>
            <person name="Shade A."/>
        </authorList>
    </citation>
    <scope>NUCLEOTIDE SEQUENCE [LARGE SCALE GENOMIC DNA]</scope>
    <source>
        <strain evidence="5 6">SORGH_AS_0445</strain>
    </source>
</reference>
<dbReference type="InterPro" id="IPR006035">
    <property type="entry name" value="Ureohydrolase"/>
</dbReference>
<dbReference type="Pfam" id="PF00491">
    <property type="entry name" value="Arginase"/>
    <property type="match status" value="1"/>
</dbReference>
<dbReference type="Gene3D" id="3.40.800.10">
    <property type="entry name" value="Ureohydrolase domain"/>
    <property type="match status" value="1"/>
</dbReference>
<keyword evidence="1" id="KW-0479">Metal-binding</keyword>
<evidence type="ECO:0000256" key="1">
    <source>
        <dbReference type="ARBA" id="ARBA00022723"/>
    </source>
</evidence>
<proteinExistence type="inferred from homology"/>
<evidence type="ECO:0000256" key="2">
    <source>
        <dbReference type="ARBA" id="ARBA00022801"/>
    </source>
</evidence>
<sequence>MTASSLPLTFIGLPYHLGDRPRGKGHQMALGPHVLLADDGAQTLAADRGHDVSRQWLDDLDEATERDYGDDPRLLPPGDQMVRQLVQCNGLSRAVSEARAQGRFPVIAAGNCHTGIGVVGGLDDPEIGMIWFDAHADANTPETSSNGMFEGMPVAVIAGKCFERWRSKVGGFHVISEDRIITVGNHEVHSPSGRGPGFGAPAIGILVDPPAIAEKGFRDAMRDAVTEIASRVSRVYVHIDTDVIDKGVMSANRHAAEGGLTPEEIVEAVQLIAEQVEILAVNFTAYDPTVDPGAKDILIPLVVDVAEVAASAARTR</sequence>
<dbReference type="GO" id="GO:0004053">
    <property type="term" value="F:arginase activity"/>
    <property type="evidence" value="ECO:0007669"/>
    <property type="project" value="UniProtKB-EC"/>
</dbReference>
<evidence type="ECO:0000313" key="6">
    <source>
        <dbReference type="Proteomes" id="UP001249291"/>
    </source>
</evidence>
<dbReference type="Proteomes" id="UP001249291">
    <property type="component" value="Unassembled WGS sequence"/>
</dbReference>
<evidence type="ECO:0000256" key="3">
    <source>
        <dbReference type="ARBA" id="ARBA00023211"/>
    </source>
</evidence>
<dbReference type="EMBL" id="JAVIZQ010000001">
    <property type="protein sequence ID" value="MDR6144064.1"/>
    <property type="molecule type" value="Genomic_DNA"/>
</dbReference>
<keyword evidence="2 5" id="KW-0378">Hydrolase</keyword>
<comment type="similarity">
    <text evidence="4">Belongs to the arginase family.</text>
</comment>
<evidence type="ECO:0000256" key="4">
    <source>
        <dbReference type="PROSITE-ProRule" id="PRU00742"/>
    </source>
</evidence>
<dbReference type="PANTHER" id="PTHR43782">
    <property type="entry name" value="ARGINASE"/>
    <property type="match status" value="1"/>
</dbReference>
<dbReference type="InterPro" id="IPR023696">
    <property type="entry name" value="Ureohydrolase_dom_sf"/>
</dbReference>
<dbReference type="PROSITE" id="PS51409">
    <property type="entry name" value="ARGINASE_2"/>
    <property type="match status" value="1"/>
</dbReference>